<dbReference type="EMBL" id="JH687552">
    <property type="protein sequence ID" value="EIN04854.1"/>
    <property type="molecule type" value="Genomic_DNA"/>
</dbReference>
<accession>R7S4Q1</accession>
<keyword evidence="4" id="KW-1185">Reference proteome</keyword>
<evidence type="ECO:0000313" key="4">
    <source>
        <dbReference type="Proteomes" id="UP000054196"/>
    </source>
</evidence>
<gene>
    <name evidence="3" type="ORF">PUNSTDRAFT_138053</name>
</gene>
<feature type="signal peptide" evidence="2">
    <location>
        <begin position="1"/>
        <end position="22"/>
    </location>
</feature>
<feature type="chain" id="PRO_5004455306" evidence="2">
    <location>
        <begin position="23"/>
        <end position="926"/>
    </location>
</feature>
<feature type="compositionally biased region" description="Low complexity" evidence="1">
    <location>
        <begin position="535"/>
        <end position="581"/>
    </location>
</feature>
<sequence>MAASWMQEWVLLGRLLVPPATFIAVVHDPRRYMSRKRPISPEFWNSLPDVLPDQSFKFPVISSPDPSEPSIADIIDSTFPPPSATPISFLPATVAGVAASLSRVKPGRPVMPGAGSAIIAATGLLKGAVTGFQASDFDQICGVDRSRSQQPSQHLFKKPLTHYQAYFLPPLPAIQSFEESSGKSMLQLIDDLAAATSIEEFEATRENLVASGEESVAHAKPLIDRWVSETFSNLNLPPESSPDLDDSVLHIITTTAFAFNPRSSNGVTTWDAVVPIYYGLESAIAERVQEELQKYNHLRVVFAFSCCTFTNFQYILVPGPPPLHQKPKKPIGCINRITVLASTLKHPVYVTKMMPADNDGWTKGKAGEDLWVDTNFAARSAYAFTSRVVEKQLDLACFGDGGKSLAFGTCLDAISEDGGDANLPFLLNDVRHWALPAAGNLDVRDFWKIGVYEFSPTAPASTAPKEIKTVHDLWMHNPNPEAKYFRDAVTVGTGHRGMDCYWRGDMIQAELQGGTVVTHYKTPVMPFPPTPAGPAVPGSSTTTTTTHTTTTHPTTTPTTTTHTTTTTTTTHTSTTTAPTTPASKHPYACIDGVISGTTLSSVSKHVRPVSARSRFGSLALTLGEQQLNSFSARLPDLLAEGRLDRHHLLIFIDEVAGRSPWADMDLDTGAAMRIDERVNAPLDQVMPGRVRADPEDESRERTALYQQRQLAVKQSVANILCAFSSFLFARLVDLTVDLTAFSVRPCATFATVRRLHVIRSAPHLGCFSLALQVIDRAFPLVEHLRFSGIAHRDRLFAVLRIYLDIPTTSVNADTSLTPIERDRLTGRLSRAPAVINAGVDAMRGIASRALERLYLQFHFQRPVPAYGANTGALRSRQSHALNWLVSRERDGRFVLLPPPVEDSTSKLAHTLWLANVQSIEQCWPAT</sequence>
<keyword evidence="2" id="KW-0732">Signal</keyword>
<evidence type="ECO:0000256" key="2">
    <source>
        <dbReference type="SAM" id="SignalP"/>
    </source>
</evidence>
<reference evidence="4" key="1">
    <citation type="journal article" date="2012" name="Science">
        <title>The Paleozoic origin of enzymatic lignin decomposition reconstructed from 31 fungal genomes.</title>
        <authorList>
            <person name="Floudas D."/>
            <person name="Binder M."/>
            <person name="Riley R."/>
            <person name="Barry K."/>
            <person name="Blanchette R.A."/>
            <person name="Henrissat B."/>
            <person name="Martinez A.T."/>
            <person name="Otillar R."/>
            <person name="Spatafora J.W."/>
            <person name="Yadav J.S."/>
            <person name="Aerts A."/>
            <person name="Benoit I."/>
            <person name="Boyd A."/>
            <person name="Carlson A."/>
            <person name="Copeland A."/>
            <person name="Coutinho P.M."/>
            <person name="de Vries R.P."/>
            <person name="Ferreira P."/>
            <person name="Findley K."/>
            <person name="Foster B."/>
            <person name="Gaskell J."/>
            <person name="Glotzer D."/>
            <person name="Gorecki P."/>
            <person name="Heitman J."/>
            <person name="Hesse C."/>
            <person name="Hori C."/>
            <person name="Igarashi K."/>
            <person name="Jurgens J.A."/>
            <person name="Kallen N."/>
            <person name="Kersten P."/>
            <person name="Kohler A."/>
            <person name="Kuees U."/>
            <person name="Kumar T.K.A."/>
            <person name="Kuo A."/>
            <person name="LaButti K."/>
            <person name="Larrondo L.F."/>
            <person name="Lindquist E."/>
            <person name="Ling A."/>
            <person name="Lombard V."/>
            <person name="Lucas S."/>
            <person name="Lundell T."/>
            <person name="Martin R."/>
            <person name="McLaughlin D.J."/>
            <person name="Morgenstern I."/>
            <person name="Morin E."/>
            <person name="Murat C."/>
            <person name="Nagy L.G."/>
            <person name="Nolan M."/>
            <person name="Ohm R.A."/>
            <person name="Patyshakuliyeva A."/>
            <person name="Rokas A."/>
            <person name="Ruiz-Duenas F.J."/>
            <person name="Sabat G."/>
            <person name="Salamov A."/>
            <person name="Samejima M."/>
            <person name="Schmutz J."/>
            <person name="Slot J.C."/>
            <person name="St John F."/>
            <person name="Stenlid J."/>
            <person name="Sun H."/>
            <person name="Sun S."/>
            <person name="Syed K."/>
            <person name="Tsang A."/>
            <person name="Wiebenga A."/>
            <person name="Young D."/>
            <person name="Pisabarro A."/>
            <person name="Eastwood D.C."/>
            <person name="Martin F."/>
            <person name="Cullen D."/>
            <person name="Grigoriev I.V."/>
            <person name="Hibbett D.S."/>
        </authorList>
    </citation>
    <scope>NUCLEOTIDE SEQUENCE [LARGE SCALE GENOMIC DNA]</scope>
    <source>
        <strain evidence="4">HHB-11173 SS5</strain>
    </source>
</reference>
<dbReference type="eggNOG" id="ENOG502RD2Z">
    <property type="taxonomic scope" value="Eukaryota"/>
</dbReference>
<dbReference type="OrthoDB" id="3269864at2759"/>
<organism evidence="3 4">
    <name type="scientific">Punctularia strigosozonata (strain HHB-11173)</name>
    <name type="common">White-rot fungus</name>
    <dbReference type="NCBI Taxonomy" id="741275"/>
    <lineage>
        <taxon>Eukaryota</taxon>
        <taxon>Fungi</taxon>
        <taxon>Dikarya</taxon>
        <taxon>Basidiomycota</taxon>
        <taxon>Agaricomycotina</taxon>
        <taxon>Agaricomycetes</taxon>
        <taxon>Corticiales</taxon>
        <taxon>Punctulariaceae</taxon>
        <taxon>Punctularia</taxon>
    </lineage>
</organism>
<feature type="region of interest" description="Disordered" evidence="1">
    <location>
        <begin position="528"/>
        <end position="581"/>
    </location>
</feature>
<dbReference type="HOGENOM" id="CLU_315489_0_0_1"/>
<dbReference type="KEGG" id="psq:PUNSTDRAFT_138053"/>
<dbReference type="RefSeq" id="XP_007387777.1">
    <property type="nucleotide sequence ID" value="XM_007387715.1"/>
</dbReference>
<dbReference type="Proteomes" id="UP000054196">
    <property type="component" value="Unassembled WGS sequence"/>
</dbReference>
<dbReference type="GeneID" id="18879977"/>
<proteinExistence type="predicted"/>
<evidence type="ECO:0000313" key="3">
    <source>
        <dbReference type="EMBL" id="EIN04854.1"/>
    </source>
</evidence>
<evidence type="ECO:0000256" key="1">
    <source>
        <dbReference type="SAM" id="MobiDB-lite"/>
    </source>
</evidence>
<dbReference type="AlphaFoldDB" id="R7S4Q1"/>
<name>R7S4Q1_PUNST</name>
<protein>
    <submittedName>
        <fullName evidence="3">Uncharacterized protein</fullName>
    </submittedName>
</protein>